<name>A0ABV8H6J7_9FLAO</name>
<gene>
    <name evidence="2" type="ORF">ACFOS1_00595</name>
</gene>
<evidence type="ECO:0000256" key="1">
    <source>
        <dbReference type="SAM" id="SignalP"/>
    </source>
</evidence>
<feature type="chain" id="PRO_5045534508" evidence="1">
    <location>
        <begin position="20"/>
        <end position="513"/>
    </location>
</feature>
<sequence>MKRVLLFMMMMAVIIIHTACENNPNEVADNFKLGLDVNFLEYTAQVEIQDLEDGSYPENIKLTPVTDYGTAILNSAGERNFKVSGGSITLILNPMDRPQSANEVKSFDFIASAPGYQSSKVKVSFTENNKTVQIPVSLLNKTKESNGVSSVSEDANLSENELKESKILNFGNQTTKQTDGSVEVKAGTKFLNKSGEVLSGNSISMEVIDVDANTTNLAKVFPGGFADQSVSKNGNTERTSFLPMSYTSINMYVGTEEVKDFTESIEVKMEIDKNLYNPKTATKVKAGDQLALYSYELENGMWVYEKEVTISSVGNQLYANFETNHLTDYSIVAELPVCSDIFEINNPTQSNIQAKIELEIAGDTENRIYKIIEQNLVPGVNQIPYNGIGDNISLKLYTSGDVITVDNISCGESPAIEMPAPDSELLTITINIPCENVDLNIASYPIKYRKLGDTQWINGIIKDLTLESYEMEAGNTYEFQIEFDGQSYTYEELITSTDYQFNVDSELCSEIDF</sequence>
<accession>A0ABV8H6J7</accession>
<evidence type="ECO:0000313" key="2">
    <source>
        <dbReference type="EMBL" id="MFC4025891.1"/>
    </source>
</evidence>
<keyword evidence="1" id="KW-0732">Signal</keyword>
<feature type="signal peptide" evidence="1">
    <location>
        <begin position="1"/>
        <end position="19"/>
    </location>
</feature>
<proteinExistence type="predicted"/>
<evidence type="ECO:0000313" key="3">
    <source>
        <dbReference type="Proteomes" id="UP001595793"/>
    </source>
</evidence>
<dbReference type="Proteomes" id="UP001595793">
    <property type="component" value="Unassembled WGS sequence"/>
</dbReference>
<dbReference type="RefSeq" id="WP_290232913.1">
    <property type="nucleotide sequence ID" value="NZ_JAUFPZ010000002.1"/>
</dbReference>
<comment type="caution">
    <text evidence="2">The sequence shown here is derived from an EMBL/GenBank/DDBJ whole genome shotgun (WGS) entry which is preliminary data.</text>
</comment>
<dbReference type="EMBL" id="JBHSAS010000002">
    <property type="protein sequence ID" value="MFC4025891.1"/>
    <property type="molecule type" value="Genomic_DNA"/>
</dbReference>
<organism evidence="2 3">
    <name type="scientific">Zunongwangia endophytica</name>
    <dbReference type="NCBI Taxonomy" id="1808945"/>
    <lineage>
        <taxon>Bacteria</taxon>
        <taxon>Pseudomonadati</taxon>
        <taxon>Bacteroidota</taxon>
        <taxon>Flavobacteriia</taxon>
        <taxon>Flavobacteriales</taxon>
        <taxon>Flavobacteriaceae</taxon>
        <taxon>Zunongwangia</taxon>
    </lineage>
</organism>
<protein>
    <submittedName>
        <fullName evidence="2">Uncharacterized protein</fullName>
    </submittedName>
</protein>
<keyword evidence="3" id="KW-1185">Reference proteome</keyword>
<reference evidence="3" key="1">
    <citation type="journal article" date="2019" name="Int. J. Syst. Evol. Microbiol.">
        <title>The Global Catalogue of Microorganisms (GCM) 10K type strain sequencing project: providing services to taxonomists for standard genome sequencing and annotation.</title>
        <authorList>
            <consortium name="The Broad Institute Genomics Platform"/>
            <consortium name="The Broad Institute Genome Sequencing Center for Infectious Disease"/>
            <person name="Wu L."/>
            <person name="Ma J."/>
        </authorList>
    </citation>
    <scope>NUCLEOTIDE SEQUENCE [LARGE SCALE GENOMIC DNA]</scope>
    <source>
        <strain evidence="3">CECT 9128</strain>
    </source>
</reference>